<evidence type="ECO:0000313" key="2">
    <source>
        <dbReference type="Proteomes" id="UP000235616"/>
    </source>
</evidence>
<comment type="caution">
    <text evidence="1">The sequence shown here is derived from an EMBL/GenBank/DDBJ whole genome shotgun (WGS) entry which is preliminary data.</text>
</comment>
<protein>
    <submittedName>
        <fullName evidence="1">GlcNAc-PI de-N-acetylase</fullName>
    </submittedName>
</protein>
<dbReference type="AlphaFoldDB" id="A0A2N7VDS4"/>
<gene>
    <name evidence="1" type="ORF">C0Z18_27760</name>
</gene>
<keyword evidence="2" id="KW-1185">Reference proteome</keyword>
<dbReference type="Gene3D" id="3.40.50.10320">
    <property type="entry name" value="LmbE-like"/>
    <property type="match status" value="1"/>
</dbReference>
<dbReference type="EMBL" id="PNYA01000033">
    <property type="protein sequence ID" value="PMS15287.1"/>
    <property type="molecule type" value="Genomic_DNA"/>
</dbReference>
<proteinExistence type="predicted"/>
<dbReference type="InterPro" id="IPR003737">
    <property type="entry name" value="GlcNAc_PI_deacetylase-related"/>
</dbReference>
<dbReference type="InterPro" id="IPR024078">
    <property type="entry name" value="LmbE-like_dom_sf"/>
</dbReference>
<organism evidence="1 2">
    <name type="scientific">Trinickia dabaoshanensis</name>
    <dbReference type="NCBI Taxonomy" id="564714"/>
    <lineage>
        <taxon>Bacteria</taxon>
        <taxon>Pseudomonadati</taxon>
        <taxon>Pseudomonadota</taxon>
        <taxon>Betaproteobacteria</taxon>
        <taxon>Burkholderiales</taxon>
        <taxon>Burkholderiaceae</taxon>
        <taxon>Trinickia</taxon>
    </lineage>
</organism>
<accession>A0A2N7VDS4</accession>
<name>A0A2N7VDS4_9BURK</name>
<reference evidence="1 2" key="1">
    <citation type="submission" date="2018-01" db="EMBL/GenBank/DDBJ databases">
        <title>Whole genome analyses suggest that Burkholderia sensu lato contains two further novel genera in the rhizoxinica-symbiotica group Mycetohabitans gen. nov., and Trinickia gen. nov.: implications for the evolution of diazotrophy and nodulation in the Burkholderiaceae.</title>
        <authorList>
            <person name="Estrada-de los Santos P."/>
            <person name="Palmer M."/>
            <person name="Chavez-Ramirez B."/>
            <person name="Beukes C."/>
            <person name="Steenkamp E.T."/>
            <person name="Hirsch A.M."/>
            <person name="Manyaka P."/>
            <person name="Maluk M."/>
            <person name="Lafos M."/>
            <person name="Crook M."/>
            <person name="Gross E."/>
            <person name="Simon M.F."/>
            <person name="Bueno dos Reis Junior F."/>
            <person name="Poole P.S."/>
            <person name="Venter S.N."/>
            <person name="James E.K."/>
        </authorList>
    </citation>
    <scope>NUCLEOTIDE SEQUENCE [LARGE SCALE GENOMIC DNA]</scope>
    <source>
        <strain evidence="1 2">GIMN1.004</strain>
    </source>
</reference>
<dbReference type="Pfam" id="PF02585">
    <property type="entry name" value="PIG-L"/>
    <property type="match status" value="1"/>
</dbReference>
<dbReference type="SUPFAM" id="SSF102588">
    <property type="entry name" value="LmbE-like"/>
    <property type="match status" value="1"/>
</dbReference>
<dbReference type="Proteomes" id="UP000235616">
    <property type="component" value="Unassembled WGS sequence"/>
</dbReference>
<evidence type="ECO:0000313" key="1">
    <source>
        <dbReference type="EMBL" id="PMS15287.1"/>
    </source>
</evidence>
<sequence>MRRCPWVAEAAMVAHAWAPSLLPPRVMRTLSSTSPRPAPLCVVSPHLDDAVFSCGMLLASRPGSIVCTVFCGEPHPPQCTPWDRCAGHADSSEALRARIAEDEQALAILGAQAVRLPFLDSQYGATPTIDALARALTRMWREAGSPRLVVPLGLYHSDHVLVGDACRSLVREERLSDTLVYEDALYRTIRGVARARYEALAQEGFRFSPLEDSMAASLSPPRSANAKWRAVHAYRSQLRALRDAHPYDLAEPERYHLIDPPRQGTSPVRYELTAR</sequence>